<evidence type="ECO:0000313" key="2">
    <source>
        <dbReference type="Proteomes" id="UP000249169"/>
    </source>
</evidence>
<keyword evidence="2" id="KW-1185">Reference proteome</keyword>
<reference evidence="1 2" key="1">
    <citation type="submission" date="2018-05" db="EMBL/GenBank/DDBJ databases">
        <title>Lujinxingia marina gen. nov. sp. nov., a new facultative anaerobic member of the class Deltaproteobacteria, and proposal of Lujinxingaceae fam. nov.</title>
        <authorList>
            <person name="Li C.-M."/>
        </authorList>
    </citation>
    <scope>NUCLEOTIDE SEQUENCE [LARGE SCALE GENOMIC DNA]</scope>
    <source>
        <strain evidence="1 2">B210</strain>
    </source>
</reference>
<gene>
    <name evidence="1" type="ORF">DL240_10185</name>
</gene>
<protein>
    <recommendedName>
        <fullName evidence="3">Right handed beta helix domain-containing protein</fullName>
    </recommendedName>
</protein>
<accession>A0A328C5V8</accession>
<dbReference type="InterPro" id="IPR006626">
    <property type="entry name" value="PbH1"/>
</dbReference>
<dbReference type="Gene3D" id="2.160.20.10">
    <property type="entry name" value="Single-stranded right-handed beta-helix, Pectin lyase-like"/>
    <property type="match status" value="1"/>
</dbReference>
<name>A0A328C5V8_9DELT</name>
<sequence length="447" mass="47367">MGGVFVGARDVQLSVESCRFENNSFAAIHVARDASQVTINDTVFSGNELGLRVTGNHLVNMGDDLKFEGNDQDAIEVLSSLNTNSTVLVRNGTIPGYAYNVQTNMEINAGVTIAAGATFTMKQDSKVEVAGSESFLAMQGTEEAPIVFGSANGQPGDWRGISYGNSTSASNQISYLTLADAGGKAYSVVSSHRGGLFVVGDNATLNIKNSTFRNNSFAALSIASDSTRVVVESSHFENNEEPIRTHANTIAQLSEDLSFEGNDPQAIVVKNGSGYSAIAVTEDAIWPAFAVPVQMETQTDVEALLTLSPGLRIRYAKDVGLLISETGKLAADATDADPIIMEGLEDVTGYWKGVHFEGSLSNDNKLINVQLINPGSARWDVTYPSQTGLYLTSSARVFVEDVTISGSGHHGITVNRSTLVGCSGLSISESVDTDFYGITGVDECEAL</sequence>
<evidence type="ECO:0000313" key="1">
    <source>
        <dbReference type="EMBL" id="RAL22212.1"/>
    </source>
</evidence>
<organism evidence="1 2">
    <name type="scientific">Lujinxingia litoralis</name>
    <dbReference type="NCBI Taxonomy" id="2211119"/>
    <lineage>
        <taxon>Bacteria</taxon>
        <taxon>Deltaproteobacteria</taxon>
        <taxon>Bradymonadales</taxon>
        <taxon>Lujinxingiaceae</taxon>
        <taxon>Lujinxingia</taxon>
    </lineage>
</organism>
<dbReference type="AlphaFoldDB" id="A0A328C5V8"/>
<evidence type="ECO:0008006" key="3">
    <source>
        <dbReference type="Google" id="ProtNLM"/>
    </source>
</evidence>
<dbReference type="InterPro" id="IPR011050">
    <property type="entry name" value="Pectin_lyase_fold/virulence"/>
</dbReference>
<dbReference type="SMART" id="SM00710">
    <property type="entry name" value="PbH1"/>
    <property type="match status" value="7"/>
</dbReference>
<dbReference type="SUPFAM" id="SSF51126">
    <property type="entry name" value="Pectin lyase-like"/>
    <property type="match status" value="2"/>
</dbReference>
<dbReference type="InterPro" id="IPR012334">
    <property type="entry name" value="Pectin_lyas_fold"/>
</dbReference>
<dbReference type="Proteomes" id="UP000249169">
    <property type="component" value="Unassembled WGS sequence"/>
</dbReference>
<proteinExistence type="predicted"/>
<comment type="caution">
    <text evidence="1">The sequence shown here is derived from an EMBL/GenBank/DDBJ whole genome shotgun (WGS) entry which is preliminary data.</text>
</comment>
<dbReference type="EMBL" id="QHKO01000004">
    <property type="protein sequence ID" value="RAL22212.1"/>
    <property type="molecule type" value="Genomic_DNA"/>
</dbReference>